<evidence type="ECO:0000256" key="2">
    <source>
        <dbReference type="ARBA" id="ARBA00047549"/>
    </source>
</evidence>
<evidence type="ECO:0000256" key="4">
    <source>
        <dbReference type="SAM" id="SignalP"/>
    </source>
</evidence>
<organism evidence="6 7">
    <name type="scientific">Aphanothece cf. minutissima CCALA 015</name>
    <dbReference type="NCBI Taxonomy" id="2107695"/>
    <lineage>
        <taxon>Bacteria</taxon>
        <taxon>Bacillati</taxon>
        <taxon>Cyanobacteriota</taxon>
        <taxon>Cyanophyceae</taxon>
        <taxon>Oscillatoriophycideae</taxon>
        <taxon>Chroococcales</taxon>
        <taxon>Aphanothecaceae</taxon>
        <taxon>Aphanothece</taxon>
    </lineage>
</organism>
<dbReference type="PANTHER" id="PTHR43855:SF1">
    <property type="entry name" value="THIOSULFATE SULFURTRANSFERASE"/>
    <property type="match status" value="1"/>
</dbReference>
<reference evidence="6 7" key="2">
    <citation type="submission" date="2018-03" db="EMBL/GenBank/DDBJ databases">
        <title>The ancient ancestry and fast evolution of plastids.</title>
        <authorList>
            <person name="Moore K.R."/>
            <person name="Magnabosco C."/>
            <person name="Momper L."/>
            <person name="Gold D.A."/>
            <person name="Bosak T."/>
            <person name="Fournier G.P."/>
        </authorList>
    </citation>
    <scope>NUCLEOTIDE SEQUENCE [LARGE SCALE GENOMIC DNA]</scope>
    <source>
        <strain evidence="6 7">CCALA 015</strain>
    </source>
</reference>
<dbReference type="PROSITE" id="PS00380">
    <property type="entry name" value="RHODANESE_1"/>
    <property type="match status" value="1"/>
</dbReference>
<evidence type="ECO:0000256" key="1">
    <source>
        <dbReference type="ARBA" id="ARBA00022737"/>
    </source>
</evidence>
<evidence type="ECO:0000313" key="6">
    <source>
        <dbReference type="EMBL" id="PSB36215.1"/>
    </source>
</evidence>
<sequence>MFRSMFSRISRPSRRLFLSVAAGAATALAATGFAFAEAPITRALAAAPSQASAAFSTLAAGGTTLQVLSPEEAAAAARSGRWKVLDVRPVPPLSYVGGHIPGAVHLSEQAFRGPNGRLPFQIWTPTKLAGLLSQAGISNRDSVLVYSDGNDVLGTALVAYILEKSGVRQVAIVDGGLSGYKAAGQSTTKAFPSFQAGSFRPTTVQGLAITLDELKPLIGRKDVVIIDPRPKAQFEGTDQTFIRNGHIPGARNIPWQSFTEANNADASKKNAHKLKSLEEIRALLVSRGITPDKKIIVSCSTGREASLQFLALRHLLKYPNVRIYEGSWTEYSATNLPIAVGPEGSPAQQVSLR</sequence>
<dbReference type="SUPFAM" id="SSF52821">
    <property type="entry name" value="Rhodanese/Cell cycle control phosphatase"/>
    <property type="match status" value="2"/>
</dbReference>
<proteinExistence type="predicted"/>
<keyword evidence="1" id="KW-0677">Repeat</keyword>
<dbReference type="InterPro" id="IPR006311">
    <property type="entry name" value="TAT_signal"/>
</dbReference>
<feature type="signal peptide" evidence="4">
    <location>
        <begin position="1"/>
        <end position="36"/>
    </location>
</feature>
<dbReference type="PROSITE" id="PS50206">
    <property type="entry name" value="RHODANESE_3"/>
    <property type="match status" value="2"/>
</dbReference>
<dbReference type="PROSITE" id="PS51318">
    <property type="entry name" value="TAT"/>
    <property type="match status" value="1"/>
</dbReference>
<dbReference type="Pfam" id="PF00581">
    <property type="entry name" value="Rhodanese"/>
    <property type="match status" value="2"/>
</dbReference>
<keyword evidence="3" id="KW-0808">Transferase</keyword>
<dbReference type="CDD" id="cd01449">
    <property type="entry name" value="TST_Repeat_2"/>
    <property type="match status" value="1"/>
</dbReference>
<dbReference type="Gene3D" id="3.40.250.10">
    <property type="entry name" value="Rhodanese-like domain"/>
    <property type="match status" value="2"/>
</dbReference>
<dbReference type="SMART" id="SM00450">
    <property type="entry name" value="RHOD"/>
    <property type="match status" value="2"/>
</dbReference>
<name>A0ABX5F4F1_9CHRO</name>
<dbReference type="CDD" id="cd01448">
    <property type="entry name" value="TST_Repeat_1"/>
    <property type="match status" value="1"/>
</dbReference>
<dbReference type="Proteomes" id="UP000238218">
    <property type="component" value="Unassembled WGS sequence"/>
</dbReference>
<dbReference type="InterPro" id="IPR001307">
    <property type="entry name" value="Thiosulphate_STrfase_CS"/>
</dbReference>
<gene>
    <name evidence="6" type="ORF">C7B81_14580</name>
</gene>
<feature type="domain" description="Rhodanese" evidence="5">
    <location>
        <begin position="219"/>
        <end position="340"/>
    </location>
</feature>
<evidence type="ECO:0000256" key="3">
    <source>
        <dbReference type="RuleBase" id="RU000507"/>
    </source>
</evidence>
<dbReference type="InterPro" id="IPR001763">
    <property type="entry name" value="Rhodanese-like_dom"/>
</dbReference>
<feature type="domain" description="Rhodanese" evidence="5">
    <location>
        <begin position="78"/>
        <end position="189"/>
    </location>
</feature>
<dbReference type="InterPro" id="IPR051126">
    <property type="entry name" value="Thiosulfate_sulfurtransferase"/>
</dbReference>
<reference evidence="6 7" key="1">
    <citation type="submission" date="2018-02" db="EMBL/GenBank/DDBJ databases">
        <authorList>
            <person name="Moore K."/>
            <person name="Momper L."/>
        </authorList>
    </citation>
    <scope>NUCLEOTIDE SEQUENCE [LARGE SCALE GENOMIC DNA]</scope>
    <source>
        <strain evidence="6 7">CCALA 015</strain>
    </source>
</reference>
<dbReference type="PROSITE" id="PS00683">
    <property type="entry name" value="RHODANESE_2"/>
    <property type="match status" value="1"/>
</dbReference>
<keyword evidence="4" id="KW-0732">Signal</keyword>
<dbReference type="InterPro" id="IPR036873">
    <property type="entry name" value="Rhodanese-like_dom_sf"/>
</dbReference>
<comment type="catalytic activity">
    <reaction evidence="2">
        <text>thiosulfate + hydrogen cyanide = thiocyanate + sulfite + 2 H(+)</text>
        <dbReference type="Rhea" id="RHEA:16881"/>
        <dbReference type="ChEBI" id="CHEBI:15378"/>
        <dbReference type="ChEBI" id="CHEBI:17359"/>
        <dbReference type="ChEBI" id="CHEBI:18022"/>
        <dbReference type="ChEBI" id="CHEBI:18407"/>
        <dbReference type="ChEBI" id="CHEBI:33542"/>
        <dbReference type="EC" id="2.8.1.1"/>
    </reaction>
</comment>
<keyword evidence="7" id="KW-1185">Reference proteome</keyword>
<evidence type="ECO:0000259" key="5">
    <source>
        <dbReference type="PROSITE" id="PS50206"/>
    </source>
</evidence>
<protein>
    <recommendedName>
        <fullName evidence="3">Sulfurtransferase</fullName>
    </recommendedName>
</protein>
<feature type="chain" id="PRO_5046601347" description="Sulfurtransferase" evidence="4">
    <location>
        <begin position="37"/>
        <end position="353"/>
    </location>
</feature>
<dbReference type="PANTHER" id="PTHR43855">
    <property type="entry name" value="THIOSULFATE SULFURTRANSFERASE"/>
    <property type="match status" value="1"/>
</dbReference>
<comment type="caution">
    <text evidence="6">The sequence shown here is derived from an EMBL/GenBank/DDBJ whole genome shotgun (WGS) entry which is preliminary data.</text>
</comment>
<dbReference type="EMBL" id="PVWP01000011">
    <property type="protein sequence ID" value="PSB36215.1"/>
    <property type="molecule type" value="Genomic_DNA"/>
</dbReference>
<evidence type="ECO:0000313" key="7">
    <source>
        <dbReference type="Proteomes" id="UP000238218"/>
    </source>
</evidence>
<accession>A0ABX5F4F1</accession>